<organism evidence="2 3">
    <name type="scientific">Aliiroseovarius salicola</name>
    <dbReference type="NCBI Taxonomy" id="3009082"/>
    <lineage>
        <taxon>Bacteria</taxon>
        <taxon>Pseudomonadati</taxon>
        <taxon>Pseudomonadota</taxon>
        <taxon>Alphaproteobacteria</taxon>
        <taxon>Rhodobacterales</taxon>
        <taxon>Paracoccaceae</taxon>
        <taxon>Aliiroseovarius</taxon>
    </lineage>
</organism>
<dbReference type="PROSITE" id="PS51257">
    <property type="entry name" value="PROKAR_LIPOPROTEIN"/>
    <property type="match status" value="1"/>
</dbReference>
<evidence type="ECO:0000313" key="2">
    <source>
        <dbReference type="EMBL" id="MDA5095706.1"/>
    </source>
</evidence>
<name>A0ABT4W5E4_9RHOB</name>
<keyword evidence="3" id="KW-1185">Reference proteome</keyword>
<protein>
    <submittedName>
        <fullName evidence="2">DUF2927 domain-containing protein</fullName>
    </submittedName>
</protein>
<dbReference type="Pfam" id="PF11150">
    <property type="entry name" value="DUF2927"/>
    <property type="match status" value="1"/>
</dbReference>
<dbReference type="EMBL" id="JAQIIO010000014">
    <property type="protein sequence ID" value="MDA5095706.1"/>
    <property type="molecule type" value="Genomic_DNA"/>
</dbReference>
<evidence type="ECO:0000313" key="3">
    <source>
        <dbReference type="Proteomes" id="UP001528040"/>
    </source>
</evidence>
<sequence>MRRILQGTMLALSGFALTACMTADPGNRPRVQGNNDVTARQMARLPDTLPPMKAFSRPAKPRPKHANSVIAGDFLDLSFQLESGRALPYFSRFESPVTLRVMGNAAPHMQRDLDRLLQRIRTEAGINIRQVKQQSPASITLQVVSKRELQRIVPNAACFVAPNVTSWAEYKRARRTEKTDWTRLKIRTKMAIFLPGDVAPQEMRDCMHEEIAQALGPVNDLYRLTNSVFNDDNFHTVLTGFDMLILRAYYAPELRSGMTRDEVTSRLPALLARINPSGGTGLPRKHPPAPRGWKRAIETALGKGVPLHRRRAAANRAVAIARAQGWRDTRLAYALFAKGRLALAANGQDALEAFLEADRIYGSTTEASIQSAHLGVQLAAFALSAGHAGETIDIVNSHIVPVMEAENAALLSTLLMIKAEALEDVGRHADAQLVRLDSLGWARYGFGSTAQVSARLREIAAISPG</sequence>
<dbReference type="RefSeq" id="WP_271055416.1">
    <property type="nucleotide sequence ID" value="NZ_JAQIIO010000014.1"/>
</dbReference>
<dbReference type="Proteomes" id="UP001528040">
    <property type="component" value="Unassembled WGS sequence"/>
</dbReference>
<keyword evidence="1" id="KW-0732">Signal</keyword>
<comment type="caution">
    <text evidence="2">The sequence shown here is derived from an EMBL/GenBank/DDBJ whole genome shotgun (WGS) entry which is preliminary data.</text>
</comment>
<dbReference type="InterPro" id="IPR021323">
    <property type="entry name" value="DUF2927"/>
</dbReference>
<proteinExistence type="predicted"/>
<feature type="chain" id="PRO_5045997058" evidence="1">
    <location>
        <begin position="19"/>
        <end position="465"/>
    </location>
</feature>
<evidence type="ECO:0000256" key="1">
    <source>
        <dbReference type="SAM" id="SignalP"/>
    </source>
</evidence>
<feature type="signal peptide" evidence="1">
    <location>
        <begin position="1"/>
        <end position="18"/>
    </location>
</feature>
<accession>A0ABT4W5E4</accession>
<gene>
    <name evidence="2" type="ORF">O2N63_16565</name>
</gene>
<reference evidence="2 3" key="1">
    <citation type="submission" date="2023-01" db="EMBL/GenBank/DDBJ databases">
        <authorList>
            <person name="Yoon J.-W."/>
        </authorList>
    </citation>
    <scope>NUCLEOTIDE SEQUENCE [LARGE SCALE GENOMIC DNA]</scope>
    <source>
        <strain evidence="2 3">KMU-50</strain>
    </source>
</reference>